<keyword evidence="1" id="KW-0812">Transmembrane</keyword>
<keyword evidence="1" id="KW-0472">Membrane</keyword>
<name>A0A915C0N6_PARUN</name>
<evidence type="ECO:0000256" key="1">
    <source>
        <dbReference type="SAM" id="Phobius"/>
    </source>
</evidence>
<feature type="transmembrane region" description="Helical" evidence="1">
    <location>
        <begin position="39"/>
        <end position="65"/>
    </location>
</feature>
<protein>
    <submittedName>
        <fullName evidence="3">Uncharacterized protein</fullName>
    </submittedName>
</protein>
<dbReference type="Proteomes" id="UP000887569">
    <property type="component" value="Unplaced"/>
</dbReference>
<feature type="transmembrane region" description="Helical" evidence="1">
    <location>
        <begin position="176"/>
        <end position="197"/>
    </location>
</feature>
<keyword evidence="1" id="KW-1133">Transmembrane helix</keyword>
<reference evidence="3" key="1">
    <citation type="submission" date="2022-11" db="UniProtKB">
        <authorList>
            <consortium name="WormBaseParasite"/>
        </authorList>
    </citation>
    <scope>IDENTIFICATION</scope>
</reference>
<feature type="transmembrane region" description="Helical" evidence="1">
    <location>
        <begin position="6"/>
        <end position="27"/>
    </location>
</feature>
<feature type="transmembrane region" description="Helical" evidence="1">
    <location>
        <begin position="85"/>
        <end position="107"/>
    </location>
</feature>
<evidence type="ECO:0000313" key="2">
    <source>
        <dbReference type="Proteomes" id="UP000887569"/>
    </source>
</evidence>
<evidence type="ECO:0000313" key="3">
    <source>
        <dbReference type="WBParaSite" id="PgR071_g022_t01"/>
    </source>
</evidence>
<feature type="transmembrane region" description="Helical" evidence="1">
    <location>
        <begin position="127"/>
        <end position="147"/>
    </location>
</feature>
<organism evidence="2 3">
    <name type="scientific">Parascaris univalens</name>
    <name type="common">Nematode worm</name>
    <dbReference type="NCBI Taxonomy" id="6257"/>
    <lineage>
        <taxon>Eukaryota</taxon>
        <taxon>Metazoa</taxon>
        <taxon>Ecdysozoa</taxon>
        <taxon>Nematoda</taxon>
        <taxon>Chromadorea</taxon>
        <taxon>Rhabditida</taxon>
        <taxon>Spirurina</taxon>
        <taxon>Ascaridomorpha</taxon>
        <taxon>Ascaridoidea</taxon>
        <taxon>Ascarididae</taxon>
        <taxon>Parascaris</taxon>
    </lineage>
</organism>
<sequence>TTMASLILIIVPSFLYLYVVVINQLRINSAFRTITAYKIMVAIGLFDCIQLCVHLCSAVVEIIYLCGVYDAITIKSSIPIKVLGAFLSGAWYPMILARLILAFDQLLTIVFPNIKASAFSLANVQRLIVFHWCLCAALKVLQLTPLVDFEYHPKLLVWSFDLQSRLGFTLDRIDTALSAIFVGSSLLFYLIIIVSTIKKVISVLLIKVA</sequence>
<accession>A0A915C0N6</accession>
<dbReference type="AlphaFoldDB" id="A0A915C0N6"/>
<dbReference type="WBParaSite" id="PgR071_g022_t01">
    <property type="protein sequence ID" value="PgR071_g022_t01"/>
    <property type="gene ID" value="PgR071_g022"/>
</dbReference>
<keyword evidence="2" id="KW-1185">Reference proteome</keyword>
<proteinExistence type="predicted"/>